<accession>A0A031K3Z7</accession>
<gene>
    <name evidence="2" type="primary">estC</name>
    <name evidence="2" type="ORF">BV97_01158</name>
</gene>
<reference evidence="2 3" key="1">
    <citation type="submission" date="2014-03" db="EMBL/GenBank/DDBJ databases">
        <title>Whole genome sequence of Novosphingobium resinovorum KF1.</title>
        <authorList>
            <person name="Gan H.M."/>
            <person name="Gan H.Y."/>
            <person name="Chew T.H."/>
            <person name="Savka M.A."/>
        </authorList>
    </citation>
    <scope>NUCLEOTIDE SEQUENCE [LARGE SCALE GENOMIC DNA]</scope>
    <source>
        <strain evidence="2 3">KF1</strain>
    </source>
</reference>
<dbReference type="Proteomes" id="UP000024329">
    <property type="component" value="Unassembled WGS sequence"/>
</dbReference>
<name>A0A031K3Z7_9SPHN</name>
<dbReference type="Pfam" id="PF12697">
    <property type="entry name" value="Abhydrolase_6"/>
    <property type="match status" value="1"/>
</dbReference>
<dbReference type="EMBL" id="JFYZ01000002">
    <property type="protein sequence ID" value="EZP83965.1"/>
    <property type="molecule type" value="Genomic_DNA"/>
</dbReference>
<dbReference type="PANTHER" id="PTHR37017:SF11">
    <property type="entry name" value="ESTERASE_LIPASE_THIOESTERASE DOMAIN-CONTAINING PROTEIN"/>
    <property type="match status" value="1"/>
</dbReference>
<dbReference type="InterPro" id="IPR029058">
    <property type="entry name" value="AB_hydrolase_fold"/>
</dbReference>
<dbReference type="AlphaFoldDB" id="A0A031K3Z7"/>
<dbReference type="Gene3D" id="3.40.50.1820">
    <property type="entry name" value="alpha/beta hydrolase"/>
    <property type="match status" value="1"/>
</dbReference>
<proteinExistence type="predicted"/>
<evidence type="ECO:0000313" key="2">
    <source>
        <dbReference type="EMBL" id="EZP83965.1"/>
    </source>
</evidence>
<dbReference type="PATRIC" id="fig|158500.4.peg.1189"/>
<evidence type="ECO:0000259" key="1">
    <source>
        <dbReference type="Pfam" id="PF12697"/>
    </source>
</evidence>
<dbReference type="PANTHER" id="PTHR37017">
    <property type="entry name" value="AB HYDROLASE-1 DOMAIN-CONTAINING PROTEIN-RELATED"/>
    <property type="match status" value="1"/>
</dbReference>
<protein>
    <submittedName>
        <fullName evidence="2">Esterase EstC</fullName>
    </submittedName>
</protein>
<sequence length="290" mass="31054">MKPAEKIPSIVLVHGAWHGAWCWNQTQFDLALLGRSSIALDWANHGLQALFPKAQTARPFDPVAMATQASPAIGVSLVEAATELADRIAALSHAAGGPVAVVAHSLGGVLANAAAELAAQYISSLIYVCAIAPVRGATASDYRTARENEGSRTSDLQTGHPPEIGAARIDAADPLAFQRLKETFFDDIDENLARAAVHFMTPDVPLRLLRDPVATGDNFGAIPRAYVVCTRDNAFREAAQYLCIGEMDRAYPGRRTAVDSLPSSHSPFLSCPADLARLIDYYSRDAFRTG</sequence>
<dbReference type="InterPro" id="IPR000073">
    <property type="entry name" value="AB_hydrolase_1"/>
</dbReference>
<dbReference type="eggNOG" id="COG0596">
    <property type="taxonomic scope" value="Bacteria"/>
</dbReference>
<feature type="domain" description="AB hydrolase-1" evidence="1">
    <location>
        <begin position="10"/>
        <end position="277"/>
    </location>
</feature>
<dbReference type="SUPFAM" id="SSF53474">
    <property type="entry name" value="alpha/beta-Hydrolases"/>
    <property type="match status" value="1"/>
</dbReference>
<organism evidence="2 3">
    <name type="scientific">Novosphingobium resinovorum</name>
    <dbReference type="NCBI Taxonomy" id="158500"/>
    <lineage>
        <taxon>Bacteria</taxon>
        <taxon>Pseudomonadati</taxon>
        <taxon>Pseudomonadota</taxon>
        <taxon>Alphaproteobacteria</taxon>
        <taxon>Sphingomonadales</taxon>
        <taxon>Sphingomonadaceae</taxon>
        <taxon>Novosphingobium</taxon>
    </lineage>
</organism>
<comment type="caution">
    <text evidence="2">The sequence shown here is derived from an EMBL/GenBank/DDBJ whole genome shotgun (WGS) entry which is preliminary data.</text>
</comment>
<evidence type="ECO:0000313" key="3">
    <source>
        <dbReference type="Proteomes" id="UP000024329"/>
    </source>
</evidence>
<dbReference type="RefSeq" id="WP_036524117.1">
    <property type="nucleotide sequence ID" value="NZ_JFYZ01000002.1"/>
</dbReference>
<dbReference type="InterPro" id="IPR052897">
    <property type="entry name" value="Sec-Metab_Biosynth_Hydrolase"/>
</dbReference>